<dbReference type="GO" id="GO:0016020">
    <property type="term" value="C:membrane"/>
    <property type="evidence" value="ECO:0007669"/>
    <property type="project" value="UniProtKB-SubCell"/>
</dbReference>
<keyword evidence="2 5" id="KW-0732">Signal</keyword>
<keyword evidence="3" id="KW-0472">Membrane</keyword>
<dbReference type="Gene3D" id="3.30.1370.120">
    <property type="match status" value="1"/>
</dbReference>
<dbReference type="InterPro" id="IPR001775">
    <property type="entry name" value="GspD/PilQ"/>
</dbReference>
<keyword evidence="8" id="KW-1185">Reference proteome</keyword>
<evidence type="ECO:0000256" key="2">
    <source>
        <dbReference type="ARBA" id="ARBA00022729"/>
    </source>
</evidence>
<accession>B9LAB9</accession>
<name>B9LAB9_NAUPA</name>
<dbReference type="STRING" id="598659.NAMH_1181"/>
<evidence type="ECO:0000313" key="8">
    <source>
        <dbReference type="Proteomes" id="UP000000448"/>
    </source>
</evidence>
<dbReference type="InterPro" id="IPR038591">
    <property type="entry name" value="NolW-like_sf"/>
</dbReference>
<evidence type="ECO:0000256" key="4">
    <source>
        <dbReference type="RuleBase" id="RU004003"/>
    </source>
</evidence>
<dbReference type="InterPro" id="IPR004846">
    <property type="entry name" value="T2SS/T3SS_dom"/>
</dbReference>
<protein>
    <recommendedName>
        <fullName evidence="6">Type II/III secretion system secretin-like domain-containing protein</fullName>
    </recommendedName>
</protein>
<dbReference type="RefSeq" id="WP_015901953.1">
    <property type="nucleotide sequence ID" value="NC_012115.1"/>
</dbReference>
<dbReference type="AlphaFoldDB" id="B9LAB9"/>
<reference evidence="7 8" key="1">
    <citation type="journal article" date="2009" name="PLoS Genet.">
        <title>Adaptations to submarine hydrothermal environments exemplified by the genome of Nautilia profundicola.</title>
        <authorList>
            <person name="Campbell B.J."/>
            <person name="Smith J.L."/>
            <person name="Hanson T.E."/>
            <person name="Klotz M.G."/>
            <person name="Stein L.Y."/>
            <person name="Lee C.K."/>
            <person name="Wu D."/>
            <person name="Robinson J.M."/>
            <person name="Khouri H.M."/>
            <person name="Eisen J.A."/>
            <person name="Cary S.C."/>
        </authorList>
    </citation>
    <scope>NUCLEOTIDE SEQUENCE [LARGE SCALE GENOMIC DNA]</scope>
    <source>
        <strain evidence="8">ATCC BAA-1463 / DSM 18972 / AmH</strain>
    </source>
</reference>
<dbReference type="eggNOG" id="COG1450">
    <property type="taxonomic scope" value="Bacteria"/>
</dbReference>
<dbReference type="PRINTS" id="PR00811">
    <property type="entry name" value="BCTERIALGSPD"/>
</dbReference>
<dbReference type="InterPro" id="IPR050810">
    <property type="entry name" value="Bact_Secretion_Sys_Channel"/>
</dbReference>
<dbReference type="PANTHER" id="PTHR30332">
    <property type="entry name" value="PROBABLE GENERAL SECRETION PATHWAY PROTEIN D"/>
    <property type="match status" value="1"/>
</dbReference>
<dbReference type="GO" id="GO:0009306">
    <property type="term" value="P:protein secretion"/>
    <property type="evidence" value="ECO:0007669"/>
    <property type="project" value="InterPro"/>
</dbReference>
<comment type="similarity">
    <text evidence="4">Belongs to the bacterial secretin family.</text>
</comment>
<dbReference type="EMBL" id="CP001279">
    <property type="protein sequence ID" value="ACM92901.1"/>
    <property type="molecule type" value="Genomic_DNA"/>
</dbReference>
<dbReference type="GO" id="GO:0015627">
    <property type="term" value="C:type II protein secretion system complex"/>
    <property type="evidence" value="ECO:0007669"/>
    <property type="project" value="TreeGrafter"/>
</dbReference>
<dbReference type="Pfam" id="PF00263">
    <property type="entry name" value="Secretin"/>
    <property type="match status" value="1"/>
</dbReference>
<dbReference type="Proteomes" id="UP000000448">
    <property type="component" value="Chromosome"/>
</dbReference>
<feature type="chain" id="PRO_5002886334" description="Type II/III secretion system secretin-like domain-containing protein" evidence="5">
    <location>
        <begin position="19"/>
        <end position="396"/>
    </location>
</feature>
<gene>
    <name evidence="7" type="ordered locus">NAMH_1181</name>
</gene>
<feature type="domain" description="Type II/III secretion system secretin-like" evidence="6">
    <location>
        <begin position="220"/>
        <end position="371"/>
    </location>
</feature>
<feature type="signal peptide" evidence="5">
    <location>
        <begin position="1"/>
        <end position="18"/>
    </location>
</feature>
<organism evidence="7 8">
    <name type="scientific">Nautilia profundicola (strain ATCC BAA-1463 / DSM 18972 / AmH)</name>
    <dbReference type="NCBI Taxonomy" id="598659"/>
    <lineage>
        <taxon>Bacteria</taxon>
        <taxon>Pseudomonadati</taxon>
        <taxon>Campylobacterota</taxon>
        <taxon>Epsilonproteobacteria</taxon>
        <taxon>Nautiliales</taxon>
        <taxon>Nautiliaceae</taxon>
        <taxon>Nautilia</taxon>
    </lineage>
</organism>
<evidence type="ECO:0000256" key="5">
    <source>
        <dbReference type="SAM" id="SignalP"/>
    </source>
</evidence>
<dbReference type="HOGENOM" id="CLU_006756_2_4_7"/>
<dbReference type="PANTHER" id="PTHR30332:SF24">
    <property type="entry name" value="SECRETIN GSPD-RELATED"/>
    <property type="match status" value="1"/>
</dbReference>
<proteinExistence type="inferred from homology"/>
<dbReference type="KEGG" id="nam:NAMH_1181"/>
<comment type="subcellular location">
    <subcellularLocation>
        <location evidence="1">Membrane</location>
    </subcellularLocation>
</comment>
<evidence type="ECO:0000313" key="7">
    <source>
        <dbReference type="EMBL" id="ACM92901.1"/>
    </source>
</evidence>
<sequence length="396" mass="45339">MKKIIFYLLVLANSLVFAYDLKQADFATFCNYVSYHVNKNIVISEEVPTNFSVFMPTDNMTQNDILTAFFTILKSKKLDYKIINNSTILIYKKIQKKEKPKLENFVIRFNYVPKKVLKDYLKNFYSNYKYQIFQNRLLITCTPVDYFKIKTAISHLQNSYKKANINFLITVINNKKAKEIGTDLNIKSPFHSSALFDLVTDTAVVSSSITNNFSAFIKFLNSKGAAETISKPTILLIDSSNYTLESVHSIPYVTKSVTTDKDGNPVTQTDLKYKDVGLKIYIKNVYITDRSIDFDMDIYVESIVSYDNDKPITDTKHFNTHVQLTKKSSGYLIAGLRTVTKISEDSGVPVLKDIPILGILFQKNKKSVEDLSFSFYISTNFFAENTRKTAPREARP</sequence>
<evidence type="ECO:0000256" key="3">
    <source>
        <dbReference type="ARBA" id="ARBA00023136"/>
    </source>
</evidence>
<evidence type="ECO:0000256" key="1">
    <source>
        <dbReference type="ARBA" id="ARBA00004370"/>
    </source>
</evidence>
<evidence type="ECO:0000259" key="6">
    <source>
        <dbReference type="Pfam" id="PF00263"/>
    </source>
</evidence>